<accession>A0ABR4Q414</accession>
<keyword evidence="2" id="KW-1185">Reference proteome</keyword>
<dbReference type="InterPro" id="IPR013783">
    <property type="entry name" value="Ig-like_fold"/>
</dbReference>
<evidence type="ECO:0008006" key="3">
    <source>
        <dbReference type="Google" id="ProtNLM"/>
    </source>
</evidence>
<dbReference type="InterPro" id="IPR003961">
    <property type="entry name" value="FN3_dom"/>
</dbReference>
<reference evidence="1 2" key="1">
    <citation type="journal article" date="2022" name="Front. Cell. Infect. Microbiol.">
        <title>The Genomes of Two Strains of Taenia crassiceps the Animal Model for the Study of Human Cysticercosis.</title>
        <authorList>
            <person name="Bobes R.J."/>
            <person name="Estrada K."/>
            <person name="Rios-Valencia D.G."/>
            <person name="Calderon-Gallegos A."/>
            <person name="de la Torre P."/>
            <person name="Carrero J.C."/>
            <person name="Sanchez-Flores A."/>
            <person name="Laclette J.P."/>
        </authorList>
    </citation>
    <scope>NUCLEOTIDE SEQUENCE [LARGE SCALE GENOMIC DNA]</scope>
    <source>
        <strain evidence="1">WFUcys</strain>
    </source>
</reference>
<evidence type="ECO:0000313" key="1">
    <source>
        <dbReference type="EMBL" id="KAL5104384.1"/>
    </source>
</evidence>
<dbReference type="Gene3D" id="2.60.40.10">
    <property type="entry name" value="Immunoglobulins"/>
    <property type="match status" value="1"/>
</dbReference>
<comment type="caution">
    <text evidence="1">The sequence shown here is derived from an EMBL/GenBank/DDBJ whole genome shotgun (WGS) entry which is preliminary data.</text>
</comment>
<dbReference type="EMBL" id="JAKROA010000013">
    <property type="protein sequence ID" value="KAL5104384.1"/>
    <property type="molecule type" value="Genomic_DNA"/>
</dbReference>
<protein>
    <recommendedName>
        <fullName evidence="3">Fibronectin type-III domain-containing protein</fullName>
    </recommendedName>
</protein>
<dbReference type="Proteomes" id="UP001651158">
    <property type="component" value="Unassembled WGS sequence"/>
</dbReference>
<sequence length="224" mass="25137">MSSNPLRGQLGRVCRYLVRSIFDGIEAHSVEEDATSMQPKLPVDGTGRGRATSVFANPFASDPDFRETYKELSAILDTPEEYQDLLPEVKAGVLTKMPENFHWIRMGSQSVELGWDRDALAETKADKIKLTANYYANSKSYRYTSVPIQYKKLTVKDLKPSSLYEMIIQGLRNDKPVFEYTVYIKTPAKGNGAASCYLRGGRFCLSFPVFGALEVQQWPVIGSL</sequence>
<gene>
    <name evidence="1" type="ORF">TcWFU_010509</name>
</gene>
<evidence type="ECO:0000313" key="2">
    <source>
        <dbReference type="Proteomes" id="UP001651158"/>
    </source>
</evidence>
<dbReference type="CDD" id="cd00063">
    <property type="entry name" value="FN3"/>
    <property type="match status" value="1"/>
</dbReference>
<organism evidence="1 2">
    <name type="scientific">Taenia crassiceps</name>
    <dbReference type="NCBI Taxonomy" id="6207"/>
    <lineage>
        <taxon>Eukaryota</taxon>
        <taxon>Metazoa</taxon>
        <taxon>Spiralia</taxon>
        <taxon>Lophotrochozoa</taxon>
        <taxon>Platyhelminthes</taxon>
        <taxon>Cestoda</taxon>
        <taxon>Eucestoda</taxon>
        <taxon>Cyclophyllidea</taxon>
        <taxon>Taeniidae</taxon>
        <taxon>Taenia</taxon>
    </lineage>
</organism>
<name>A0ABR4Q414_9CEST</name>
<proteinExistence type="predicted"/>